<accession>A0A2G9U8U9</accession>
<dbReference type="EMBL" id="KZ348138">
    <property type="protein sequence ID" value="PIO66618.1"/>
    <property type="molecule type" value="Genomic_DNA"/>
</dbReference>
<evidence type="ECO:0000313" key="1">
    <source>
        <dbReference type="EMBL" id="PIO66618.1"/>
    </source>
</evidence>
<gene>
    <name evidence="1" type="ORF">TELCIR_11663</name>
</gene>
<protein>
    <submittedName>
        <fullName evidence="1">Uncharacterized protein</fullName>
    </submittedName>
</protein>
<evidence type="ECO:0000313" key="2">
    <source>
        <dbReference type="Proteomes" id="UP000230423"/>
    </source>
</evidence>
<reference evidence="1 2" key="1">
    <citation type="submission" date="2015-09" db="EMBL/GenBank/DDBJ databases">
        <title>Draft genome of the parasitic nematode Teladorsagia circumcincta isolate WARC Sus (inbred).</title>
        <authorList>
            <person name="Mitreva M."/>
        </authorList>
    </citation>
    <scope>NUCLEOTIDE SEQUENCE [LARGE SCALE GENOMIC DNA]</scope>
    <source>
        <strain evidence="1 2">S</strain>
    </source>
</reference>
<sequence>MWLQSKLFNFSYNIQGRSTEMQQSLRLLACNAIKLVEYFTIRGYQILRMVCEIPSNIDILICVLTTVGEAKLRFIKTMTSDCIDRDIGSMNLAISEMNDLELRTSQRIQQLQRKEAFGLPT</sequence>
<organism evidence="1 2">
    <name type="scientific">Teladorsagia circumcincta</name>
    <name type="common">Brown stomach worm</name>
    <name type="synonym">Ostertagia circumcincta</name>
    <dbReference type="NCBI Taxonomy" id="45464"/>
    <lineage>
        <taxon>Eukaryota</taxon>
        <taxon>Metazoa</taxon>
        <taxon>Ecdysozoa</taxon>
        <taxon>Nematoda</taxon>
        <taxon>Chromadorea</taxon>
        <taxon>Rhabditida</taxon>
        <taxon>Rhabditina</taxon>
        <taxon>Rhabditomorpha</taxon>
        <taxon>Strongyloidea</taxon>
        <taxon>Trichostrongylidae</taxon>
        <taxon>Teladorsagia</taxon>
    </lineage>
</organism>
<dbReference type="Proteomes" id="UP000230423">
    <property type="component" value="Unassembled WGS sequence"/>
</dbReference>
<keyword evidence="2" id="KW-1185">Reference proteome</keyword>
<name>A0A2G9U8U9_TELCI</name>
<proteinExistence type="predicted"/>
<dbReference type="OrthoDB" id="5873711at2759"/>
<dbReference type="AlphaFoldDB" id="A0A2G9U8U9"/>